<name>A0A6F8VF15_9PROT</name>
<dbReference type="EMBL" id="AP022853">
    <property type="protein sequence ID" value="BCB28274.1"/>
    <property type="molecule type" value="Genomic_DNA"/>
</dbReference>
<feature type="domain" description="Bro-N" evidence="1">
    <location>
        <begin position="1"/>
        <end position="103"/>
    </location>
</feature>
<dbReference type="InterPro" id="IPR003497">
    <property type="entry name" value="BRO_N_domain"/>
</dbReference>
<accession>A0A6F8VF15</accession>
<dbReference type="Proteomes" id="UP000502260">
    <property type="component" value="Chromosome"/>
</dbReference>
<evidence type="ECO:0000259" key="1">
    <source>
        <dbReference type="PROSITE" id="PS51750"/>
    </source>
</evidence>
<sequence>MNQIVAFDFESHDVRVVIGQDGEPRFVAADLLSTLSLDRKALERLDDDEKGVSSIHTPGGQQEMTVVNESGLFNLVLGSRKPEAKRFKRWVTHEVLPSIRKTGSYAVPGSVAALPAPTQDRVTAILMIGEAVAKVPGVKQGIAMAATLTCIQENTGLSVETMRRALPACNDPLAAVNPTKLGEQIGLSARAVNLRLSALGFQSRNDRDEWELTDAGQAWGEALPYSRNGHSGYQILWRPEVADLLKEAA</sequence>
<dbReference type="KEGG" id="slac:SKTS_31600"/>
<evidence type="ECO:0000313" key="2">
    <source>
        <dbReference type="EMBL" id="BCB28274.1"/>
    </source>
</evidence>
<proteinExistence type="predicted"/>
<dbReference type="Pfam" id="PF02498">
    <property type="entry name" value="Bro-N"/>
    <property type="match status" value="1"/>
</dbReference>
<gene>
    <name evidence="2" type="ORF">SKTS_31600</name>
</gene>
<organism evidence="2 3">
    <name type="scientific">Sulfurimicrobium lacus</name>
    <dbReference type="NCBI Taxonomy" id="2715678"/>
    <lineage>
        <taxon>Bacteria</taxon>
        <taxon>Pseudomonadati</taxon>
        <taxon>Pseudomonadota</taxon>
        <taxon>Betaproteobacteria</taxon>
        <taxon>Nitrosomonadales</taxon>
        <taxon>Sulfuricellaceae</taxon>
        <taxon>Sulfurimicrobium</taxon>
    </lineage>
</organism>
<dbReference type="PANTHER" id="PTHR36180:SF2">
    <property type="entry name" value="BRO FAMILY PROTEIN"/>
    <property type="match status" value="1"/>
</dbReference>
<reference evidence="3" key="1">
    <citation type="submission" date="2020-03" db="EMBL/GenBank/DDBJ databases">
        <title>Complete genome sequence of sulfur-oxidizing bacterium skT11.</title>
        <authorList>
            <person name="Kanda M."/>
            <person name="Kojima H."/>
            <person name="Fukui M."/>
        </authorList>
    </citation>
    <scope>NUCLEOTIDE SEQUENCE [LARGE SCALE GENOMIC DNA]</scope>
    <source>
        <strain evidence="3">skT11</strain>
    </source>
</reference>
<dbReference type="PANTHER" id="PTHR36180">
    <property type="entry name" value="DNA-BINDING PROTEIN-RELATED-RELATED"/>
    <property type="match status" value="1"/>
</dbReference>
<keyword evidence="3" id="KW-1185">Reference proteome</keyword>
<dbReference type="PROSITE" id="PS51750">
    <property type="entry name" value="BRO_N"/>
    <property type="match status" value="1"/>
</dbReference>
<protein>
    <recommendedName>
        <fullName evidence="1">Bro-N domain-containing protein</fullName>
    </recommendedName>
</protein>
<dbReference type="AlphaFoldDB" id="A0A6F8VF15"/>
<dbReference type="SMART" id="SM01040">
    <property type="entry name" value="Bro-N"/>
    <property type="match status" value="1"/>
</dbReference>
<evidence type="ECO:0000313" key="3">
    <source>
        <dbReference type="Proteomes" id="UP000502260"/>
    </source>
</evidence>